<evidence type="ECO:0000256" key="2">
    <source>
        <dbReference type="SAM" id="Phobius"/>
    </source>
</evidence>
<dbReference type="EMBL" id="LBPN01000005">
    <property type="protein sequence ID" value="KKP59679.1"/>
    <property type="molecule type" value="Genomic_DNA"/>
</dbReference>
<evidence type="ECO:0000313" key="4">
    <source>
        <dbReference type="Proteomes" id="UP000034176"/>
    </source>
</evidence>
<feature type="compositionally biased region" description="Polar residues" evidence="1">
    <location>
        <begin position="1"/>
        <end position="13"/>
    </location>
</feature>
<proteinExistence type="predicted"/>
<feature type="transmembrane region" description="Helical" evidence="2">
    <location>
        <begin position="38"/>
        <end position="56"/>
    </location>
</feature>
<accession>A0A0G0AS08</accession>
<sequence>MNTVQSPNINPQPSVNPNPIISTPTPPPTKSSSSPIKIILLLIIVLVLGIMLGNYFNLNQTISSLITPQPKSCTMEAKLCPDGTSVGRVTPTCEFSPCPTPVATPDLSSGASAKEDPTAEWKTYTNTRYGYQLKHPTDWSVTETEGATDSQIVPGFKNQMVELTNKTDSIKIFFEGEWDHGFEPWVPILNTSTVIDGEKTSLVVMKQNLSDIYLINRKVVGQSIQFQTYIISVLKQFIPKKLTKFSPLSNF</sequence>
<feature type="region of interest" description="Disordered" evidence="1">
    <location>
        <begin position="1"/>
        <end position="32"/>
    </location>
</feature>
<comment type="caution">
    <text evidence="3">The sequence shown here is derived from an EMBL/GenBank/DDBJ whole genome shotgun (WGS) entry which is preliminary data.</text>
</comment>
<dbReference type="AlphaFoldDB" id="A0A0G0AS08"/>
<name>A0A0G0AS08_9BACT</name>
<evidence type="ECO:0000256" key="1">
    <source>
        <dbReference type="SAM" id="MobiDB-lite"/>
    </source>
</evidence>
<dbReference type="STRING" id="1618434.UR52_C0005G0003"/>
<dbReference type="Proteomes" id="UP000034176">
    <property type="component" value="Unassembled WGS sequence"/>
</dbReference>
<gene>
    <name evidence="3" type="ORF">UR52_C0005G0003</name>
</gene>
<keyword evidence="2" id="KW-0472">Membrane</keyword>
<keyword evidence="2" id="KW-1133">Transmembrane helix</keyword>
<evidence type="ECO:0000313" key="3">
    <source>
        <dbReference type="EMBL" id="KKP59679.1"/>
    </source>
</evidence>
<keyword evidence="2" id="KW-0812">Transmembrane</keyword>
<reference evidence="3 4" key="1">
    <citation type="journal article" date="2015" name="Nature">
        <title>rRNA introns, odd ribosomes, and small enigmatic genomes across a large radiation of phyla.</title>
        <authorList>
            <person name="Brown C.T."/>
            <person name="Hug L.A."/>
            <person name="Thomas B.C."/>
            <person name="Sharon I."/>
            <person name="Castelle C.J."/>
            <person name="Singh A."/>
            <person name="Wilkins M.J."/>
            <person name="Williams K.H."/>
            <person name="Banfield J.F."/>
        </authorList>
    </citation>
    <scope>NUCLEOTIDE SEQUENCE [LARGE SCALE GENOMIC DNA]</scope>
</reference>
<protein>
    <submittedName>
        <fullName evidence="3">Uncharacterized protein</fullName>
    </submittedName>
</protein>
<organism evidence="3 4">
    <name type="scientific">Candidatus Gottesmanbacteria bacterium GW2011_GWA1_34_13</name>
    <dbReference type="NCBI Taxonomy" id="1618434"/>
    <lineage>
        <taxon>Bacteria</taxon>
        <taxon>Candidatus Gottesmaniibacteriota</taxon>
    </lineage>
</organism>